<feature type="domain" description="Major facilitator superfamily (MFS) profile" evidence="7">
    <location>
        <begin position="1"/>
        <end position="232"/>
    </location>
</feature>
<dbReference type="PANTHER" id="PTHR43124:SF3">
    <property type="entry name" value="CHLORAMPHENICOL EFFLUX PUMP RV0191"/>
    <property type="match status" value="1"/>
</dbReference>
<sequence length="254" mass="25425">MTWLGQAQGWRAAYLLAGGIFVLALALAARSLPSLVGDPSANARRELAAFANRQVWLVMGVGAIGFGGFIAVYAYLADVTTHVTGLAATAVPAVLAVTGLGMTVGNLLGGRAADRNGVRAMLGGLTALALAMLAFAGLSGNAVGLFSAGFAVGFAAMYVGPAIQARLIDASGDAPLLGASMNHSAFNVGNTLGAVLGGQVIAAGFGYRAPALVGVVLALGGLALALISVQLERRQVVESRAVVPDVRCPQPAPC</sequence>
<protein>
    <submittedName>
        <fullName evidence="8">Putative MFS transporter</fullName>
    </submittedName>
</protein>
<feature type="transmembrane region" description="Helical" evidence="6">
    <location>
        <begin position="184"/>
        <end position="205"/>
    </location>
</feature>
<keyword evidence="5 6" id="KW-0472">Membrane</keyword>
<feature type="transmembrane region" description="Helical" evidence="6">
    <location>
        <begin position="120"/>
        <end position="138"/>
    </location>
</feature>
<dbReference type="PANTHER" id="PTHR43124">
    <property type="entry name" value="PURINE EFFLUX PUMP PBUE"/>
    <property type="match status" value="1"/>
</dbReference>
<accession>A0A077MAL1</accession>
<name>A0A077MAL1_9MICO</name>
<evidence type="ECO:0000256" key="6">
    <source>
        <dbReference type="SAM" id="Phobius"/>
    </source>
</evidence>
<dbReference type="Gene3D" id="1.20.1250.20">
    <property type="entry name" value="MFS general substrate transporter like domains"/>
    <property type="match status" value="1"/>
</dbReference>
<proteinExistence type="predicted"/>
<dbReference type="AlphaFoldDB" id="A0A077MAL1"/>
<comment type="subcellular location">
    <subcellularLocation>
        <location evidence="1">Cell membrane</location>
        <topology evidence="1">Multi-pass membrane protein</topology>
    </subcellularLocation>
</comment>
<evidence type="ECO:0000256" key="4">
    <source>
        <dbReference type="ARBA" id="ARBA00022989"/>
    </source>
</evidence>
<keyword evidence="3 6" id="KW-0812">Transmembrane</keyword>
<evidence type="ECO:0000256" key="3">
    <source>
        <dbReference type="ARBA" id="ARBA00022692"/>
    </source>
</evidence>
<dbReference type="Pfam" id="PF07690">
    <property type="entry name" value="MFS_1"/>
    <property type="match status" value="1"/>
</dbReference>
<feature type="transmembrane region" description="Helical" evidence="6">
    <location>
        <begin position="54"/>
        <end position="76"/>
    </location>
</feature>
<dbReference type="InterPro" id="IPR036259">
    <property type="entry name" value="MFS_trans_sf"/>
</dbReference>
<feature type="transmembrane region" description="Helical" evidence="6">
    <location>
        <begin position="144"/>
        <end position="163"/>
    </location>
</feature>
<evidence type="ECO:0000256" key="5">
    <source>
        <dbReference type="ARBA" id="ARBA00023136"/>
    </source>
</evidence>
<dbReference type="InterPro" id="IPR050189">
    <property type="entry name" value="MFS_Efflux_Transporters"/>
</dbReference>
<keyword evidence="2" id="KW-1003">Cell membrane</keyword>
<dbReference type="PROSITE" id="PS50850">
    <property type="entry name" value="MFS"/>
    <property type="match status" value="1"/>
</dbReference>
<dbReference type="GO" id="GO:0005886">
    <property type="term" value="C:plasma membrane"/>
    <property type="evidence" value="ECO:0007669"/>
    <property type="project" value="UniProtKB-SubCell"/>
</dbReference>
<keyword evidence="9" id="KW-1185">Reference proteome</keyword>
<dbReference type="EMBL" id="CAJC01000183">
    <property type="protein sequence ID" value="CCI54386.1"/>
    <property type="molecule type" value="Genomic_DNA"/>
</dbReference>
<feature type="transmembrane region" description="Helical" evidence="6">
    <location>
        <begin position="82"/>
        <end position="108"/>
    </location>
</feature>
<evidence type="ECO:0000259" key="7">
    <source>
        <dbReference type="PROSITE" id="PS50850"/>
    </source>
</evidence>
<gene>
    <name evidence="8" type="ORF">BN13_70010</name>
</gene>
<feature type="transmembrane region" description="Helical" evidence="6">
    <location>
        <begin position="211"/>
        <end position="231"/>
    </location>
</feature>
<comment type="caution">
    <text evidence="8">The sequence shown here is derived from an EMBL/GenBank/DDBJ whole genome shotgun (WGS) entry which is preliminary data.</text>
</comment>
<keyword evidence="4 6" id="KW-1133">Transmembrane helix</keyword>
<evidence type="ECO:0000313" key="8">
    <source>
        <dbReference type="EMBL" id="CCI54386.1"/>
    </source>
</evidence>
<reference evidence="8 9" key="1">
    <citation type="journal article" date="2013" name="ISME J.">
        <title>A metabolic model for members of the genus Tetrasphaera involved in enhanced biological phosphorus removal.</title>
        <authorList>
            <person name="Kristiansen R."/>
            <person name="Nguyen H.T.T."/>
            <person name="Saunders A.M."/>
            <person name="Nielsen J.L."/>
            <person name="Wimmer R."/>
            <person name="Le V.Q."/>
            <person name="McIlroy S.J."/>
            <person name="Petrovski S."/>
            <person name="Seviour R.J."/>
            <person name="Calteau A."/>
            <person name="Nielsen K.L."/>
            <person name="Nielsen P.H."/>
        </authorList>
    </citation>
    <scope>NUCLEOTIDE SEQUENCE [LARGE SCALE GENOMIC DNA]</scope>
    <source>
        <strain evidence="8 9">Ben 74</strain>
    </source>
</reference>
<dbReference type="GO" id="GO:0022857">
    <property type="term" value="F:transmembrane transporter activity"/>
    <property type="evidence" value="ECO:0007669"/>
    <property type="project" value="InterPro"/>
</dbReference>
<dbReference type="Proteomes" id="UP000035720">
    <property type="component" value="Unassembled WGS sequence"/>
</dbReference>
<organism evidence="8 9">
    <name type="scientific">Nostocoides jenkinsii Ben 74</name>
    <dbReference type="NCBI Taxonomy" id="1193518"/>
    <lineage>
        <taxon>Bacteria</taxon>
        <taxon>Bacillati</taxon>
        <taxon>Actinomycetota</taxon>
        <taxon>Actinomycetes</taxon>
        <taxon>Micrococcales</taxon>
        <taxon>Intrasporangiaceae</taxon>
        <taxon>Nostocoides</taxon>
    </lineage>
</organism>
<dbReference type="InterPro" id="IPR011701">
    <property type="entry name" value="MFS"/>
</dbReference>
<dbReference type="STRING" id="1193518.BN13_70010"/>
<dbReference type="SUPFAM" id="SSF103473">
    <property type="entry name" value="MFS general substrate transporter"/>
    <property type="match status" value="1"/>
</dbReference>
<evidence type="ECO:0000313" key="9">
    <source>
        <dbReference type="Proteomes" id="UP000035720"/>
    </source>
</evidence>
<feature type="transmembrane region" description="Helical" evidence="6">
    <location>
        <begin position="12"/>
        <end position="33"/>
    </location>
</feature>
<dbReference type="InterPro" id="IPR020846">
    <property type="entry name" value="MFS_dom"/>
</dbReference>
<evidence type="ECO:0000256" key="1">
    <source>
        <dbReference type="ARBA" id="ARBA00004651"/>
    </source>
</evidence>
<evidence type="ECO:0000256" key="2">
    <source>
        <dbReference type="ARBA" id="ARBA00022475"/>
    </source>
</evidence>